<dbReference type="Proteomes" id="UP000799779">
    <property type="component" value="Unassembled WGS sequence"/>
</dbReference>
<keyword evidence="3" id="KW-1185">Reference proteome</keyword>
<evidence type="ECO:0000313" key="2">
    <source>
        <dbReference type="EMBL" id="KAF2000037.1"/>
    </source>
</evidence>
<feature type="region of interest" description="Disordered" evidence="1">
    <location>
        <begin position="1"/>
        <end position="50"/>
    </location>
</feature>
<dbReference type="AlphaFoldDB" id="A0A6A5WF07"/>
<gene>
    <name evidence="2" type="ORF">P154DRAFT_599436</name>
</gene>
<feature type="compositionally biased region" description="Polar residues" evidence="1">
    <location>
        <begin position="20"/>
        <end position="36"/>
    </location>
</feature>
<accession>A0A6A5WF07</accession>
<protein>
    <submittedName>
        <fullName evidence="2">Uncharacterized protein</fullName>
    </submittedName>
</protein>
<evidence type="ECO:0000256" key="1">
    <source>
        <dbReference type="SAM" id="MobiDB-lite"/>
    </source>
</evidence>
<evidence type="ECO:0000313" key="3">
    <source>
        <dbReference type="Proteomes" id="UP000799779"/>
    </source>
</evidence>
<proteinExistence type="predicted"/>
<sequence length="224" mass="24872">MNSRTQNRPLSFAPGDDTSFMRTSRTGQRASVNPHHSTPKPPSGTPSIPTQQVEVVPESDNLGPTFNGMNLPASQDPLRHELAYTGERPYRSAITREPSRYAPSPVLAVPSVAGPRIAPQYQAHAPRSDMALQRQRRVTPIHRVQRSCVQTSMAVDREELHLNAPSRPLYSTAVDRVVVQHAISPAGHPQINRTFEAMGIPVAQEGSRWKKYCKWEAWMQPVGT</sequence>
<name>A0A6A5WF07_9PLEO</name>
<organism evidence="2 3">
    <name type="scientific">Amniculicola lignicola CBS 123094</name>
    <dbReference type="NCBI Taxonomy" id="1392246"/>
    <lineage>
        <taxon>Eukaryota</taxon>
        <taxon>Fungi</taxon>
        <taxon>Dikarya</taxon>
        <taxon>Ascomycota</taxon>
        <taxon>Pezizomycotina</taxon>
        <taxon>Dothideomycetes</taxon>
        <taxon>Pleosporomycetidae</taxon>
        <taxon>Pleosporales</taxon>
        <taxon>Amniculicolaceae</taxon>
        <taxon>Amniculicola</taxon>
    </lineage>
</organism>
<dbReference type="EMBL" id="ML977591">
    <property type="protein sequence ID" value="KAF2000037.1"/>
    <property type="molecule type" value="Genomic_DNA"/>
</dbReference>
<reference evidence="2" key="1">
    <citation type="journal article" date="2020" name="Stud. Mycol.">
        <title>101 Dothideomycetes genomes: a test case for predicting lifestyles and emergence of pathogens.</title>
        <authorList>
            <person name="Haridas S."/>
            <person name="Albert R."/>
            <person name="Binder M."/>
            <person name="Bloem J."/>
            <person name="Labutti K."/>
            <person name="Salamov A."/>
            <person name="Andreopoulos B."/>
            <person name="Baker S."/>
            <person name="Barry K."/>
            <person name="Bills G."/>
            <person name="Bluhm B."/>
            <person name="Cannon C."/>
            <person name="Castanera R."/>
            <person name="Culley D."/>
            <person name="Daum C."/>
            <person name="Ezra D."/>
            <person name="Gonzalez J."/>
            <person name="Henrissat B."/>
            <person name="Kuo A."/>
            <person name="Liang C."/>
            <person name="Lipzen A."/>
            <person name="Lutzoni F."/>
            <person name="Magnuson J."/>
            <person name="Mondo S."/>
            <person name="Nolan M."/>
            <person name="Ohm R."/>
            <person name="Pangilinan J."/>
            <person name="Park H.-J."/>
            <person name="Ramirez L."/>
            <person name="Alfaro M."/>
            <person name="Sun H."/>
            <person name="Tritt A."/>
            <person name="Yoshinaga Y."/>
            <person name="Zwiers L.-H."/>
            <person name="Turgeon B."/>
            <person name="Goodwin S."/>
            <person name="Spatafora J."/>
            <person name="Crous P."/>
            <person name="Grigoriev I."/>
        </authorList>
    </citation>
    <scope>NUCLEOTIDE SEQUENCE</scope>
    <source>
        <strain evidence="2">CBS 123094</strain>
    </source>
</reference>